<dbReference type="Gene3D" id="3.40.630.10">
    <property type="entry name" value="Zn peptidases"/>
    <property type="match status" value="1"/>
</dbReference>
<dbReference type="SUPFAM" id="SSF53187">
    <property type="entry name" value="Zn-dependent exopeptidases"/>
    <property type="match status" value="1"/>
</dbReference>
<dbReference type="CDD" id="cd06244">
    <property type="entry name" value="M14-like"/>
    <property type="match status" value="1"/>
</dbReference>
<proteinExistence type="predicted"/>
<sequence>MRFLPHGRAQRKAAVTFAVGAAIALSLVPLGAAVLPTLSTTHAFAEQAQAQALQFGEVKVSMSENGQELQQKPTVTMTNVRQFKVTIPVEGATEDQLNQLITDKKISLSLAREQVPFDTEFYPHQTKGGKLEDWKTIPTTFPGHKTPKPLFKDIAYKAETVDGKVNLVATFTNELLFGWDGIDGRDRDLVRSAMFDYTGAFNLTATVDGTTTKPVTVQFRPYDTYRTQPEVDAELPEIAKEANKNGLFAKVVSIGKSAQGRDMKAIFIAKSEADLNNYQALKKRAEANPKAVQTELAAGSLNYKLPIMYNNLHADENSAVDGIMEFLWMIAKNQELDYKTAVDYTDKGKAALAAEMNTERVVWSDLLKDESGEFRVKGIGFVRGSNPLAPAKSWWFHTSSPISTTEFNELYKVENRKVKPADLLDHVFFIAVPSENVDARTTNSRTNGWGFDLNRDNTYQILPETRAMTKLISDWNPISLHEFHGFIAGFQVEPCSPTHDPNNEYDLFVDTAFKQGEAMIGAAIANNNKVNSAVMPMRDYLKKQQDGSKFWEEPFDDMSTAYTPQYAMMHGVNAYTVEVPWGNESCVDVVRYACLGNADFVRTNKDKMFHNQLERFHRGIENIDADSIRKYYVSQDDKPGVEADVFRPRAAENNNFFPEYFVIPMDAENQTDRAAAAETINLLIRNDVKVDTLKSDTTIGEKTYKAGTVVVNMRQAKRNVANGVLYPNMVITNWSPWSLYSEPVTNFSVFRGFKMDTIRKVGAIAADAVTPITKAPEQKTETVNEGRYAILKTNTNQATLAANELLKAGKNVGLITEGTYAGSYLIAADDLAGVVDKFVLNVEKTDELPKAKLIKKDISIYVPTSTRGFVKDKQGNEVGLKDYKTREDYEYNWDVFVLSKQLGFTLTNDFTKASIAVGNGELSEAEAKAIVAGKPYVGYTVQAIASLTQIQDPKLAKLDAGPSQAAGHDALAHVEYPTDSLVTVSNKSFNATTLYGKGGFYFTSIPDAAQKLITVSADKPLLEGFMSEDAQAKFKGSIQAIDLKSDGMNMTLFANTLTNKAHQQSDYRYLTAAIYEKFLTDNFPAVADDNPTPDPGQTPDPGKTPGATTGTNKPSKKVKPGKTPRTADLTKGVSVVAVFGAATLVGAAVALKKFNQQ</sequence>
<feature type="region of interest" description="Disordered" evidence="1">
    <location>
        <begin position="1085"/>
        <end position="1127"/>
    </location>
</feature>
<keyword evidence="4" id="KW-1185">Reference proteome</keyword>
<dbReference type="PATRIC" id="fig|1393034.3.peg.105"/>
<dbReference type="RefSeq" id="WP_066304383.1">
    <property type="nucleotide sequence ID" value="NZ_KQ959483.1"/>
</dbReference>
<evidence type="ECO:0008006" key="5">
    <source>
        <dbReference type="Google" id="ProtNLM"/>
    </source>
</evidence>
<dbReference type="EMBL" id="LSCR01000001">
    <property type="protein sequence ID" value="KXB35704.1"/>
    <property type="molecule type" value="Genomic_DNA"/>
</dbReference>
<feature type="transmembrane region" description="Helical" evidence="2">
    <location>
        <begin position="1132"/>
        <end position="1151"/>
    </location>
</feature>
<dbReference type="STRING" id="1393034.HMPREF3192_00110"/>
<name>A0A133XXS5_9ACTN</name>
<dbReference type="Proteomes" id="UP000070675">
    <property type="component" value="Unassembled WGS sequence"/>
</dbReference>
<evidence type="ECO:0000256" key="1">
    <source>
        <dbReference type="SAM" id="MobiDB-lite"/>
    </source>
</evidence>
<organism evidence="3 4">
    <name type="scientific">Atopobium deltae</name>
    <dbReference type="NCBI Taxonomy" id="1393034"/>
    <lineage>
        <taxon>Bacteria</taxon>
        <taxon>Bacillati</taxon>
        <taxon>Actinomycetota</taxon>
        <taxon>Coriobacteriia</taxon>
        <taxon>Coriobacteriales</taxon>
        <taxon>Atopobiaceae</taxon>
        <taxon>Atopobium</taxon>
    </lineage>
</organism>
<dbReference type="OrthoDB" id="9758209at2"/>
<evidence type="ECO:0000313" key="4">
    <source>
        <dbReference type="Proteomes" id="UP000070675"/>
    </source>
</evidence>
<evidence type="ECO:0000256" key="2">
    <source>
        <dbReference type="SAM" id="Phobius"/>
    </source>
</evidence>
<accession>A0A133XXS5</accession>
<comment type="caution">
    <text evidence="3">The sequence shown here is derived from an EMBL/GenBank/DDBJ whole genome shotgun (WGS) entry which is preliminary data.</text>
</comment>
<keyword evidence="2" id="KW-1133">Transmembrane helix</keyword>
<gene>
    <name evidence="3" type="ORF">HMPREF3192_00110</name>
</gene>
<protein>
    <recommendedName>
        <fullName evidence="5">Peptidase M14 carboxypeptidase A domain-containing protein</fullName>
    </recommendedName>
</protein>
<keyword evidence="2" id="KW-0812">Transmembrane</keyword>
<keyword evidence="2" id="KW-0472">Membrane</keyword>
<reference evidence="4" key="1">
    <citation type="submission" date="2016-01" db="EMBL/GenBank/DDBJ databases">
        <authorList>
            <person name="Mitreva M."/>
            <person name="Pepin K.H."/>
            <person name="Mihindukulasuriya K.A."/>
            <person name="Fulton R."/>
            <person name="Fronick C."/>
            <person name="O'Laughlin M."/>
            <person name="Miner T."/>
            <person name="Herter B."/>
            <person name="Rosa B.A."/>
            <person name="Cordes M."/>
            <person name="Tomlinson C."/>
            <person name="Wollam A."/>
            <person name="Palsikar V.B."/>
            <person name="Mardis E.R."/>
            <person name="Wilson R.K."/>
        </authorList>
    </citation>
    <scope>NUCLEOTIDE SEQUENCE [LARGE SCALE GENOMIC DNA]</scope>
    <source>
        <strain evidence="4">DNF00019</strain>
    </source>
</reference>
<evidence type="ECO:0000313" key="3">
    <source>
        <dbReference type="EMBL" id="KXB35704.1"/>
    </source>
</evidence>
<dbReference type="AlphaFoldDB" id="A0A133XXS5"/>